<dbReference type="Proteomes" id="UP001596410">
    <property type="component" value="Unassembled WGS sequence"/>
</dbReference>
<dbReference type="PANTHER" id="PTHR33121">
    <property type="entry name" value="CYCLIC DI-GMP PHOSPHODIESTERASE PDEF"/>
    <property type="match status" value="1"/>
</dbReference>
<reference evidence="6" key="1">
    <citation type="journal article" date="2019" name="Int. J. Syst. Evol. Microbiol.">
        <title>The Global Catalogue of Microorganisms (GCM) 10K type strain sequencing project: providing services to taxonomists for standard genome sequencing and annotation.</title>
        <authorList>
            <consortium name="The Broad Institute Genomics Platform"/>
            <consortium name="The Broad Institute Genome Sequencing Center for Infectious Disease"/>
            <person name="Wu L."/>
            <person name="Ma J."/>
        </authorList>
    </citation>
    <scope>NUCLEOTIDE SEQUENCE [LARGE SCALE GENOMIC DNA]</scope>
    <source>
        <strain evidence="6">CGMCC 4.1621</strain>
    </source>
</reference>
<protein>
    <submittedName>
        <fullName evidence="5">EAL domain-containing protein</fullName>
    </submittedName>
</protein>
<feature type="transmembrane region" description="Helical" evidence="1">
    <location>
        <begin position="218"/>
        <end position="240"/>
    </location>
</feature>
<dbReference type="SMART" id="SM00267">
    <property type="entry name" value="GGDEF"/>
    <property type="match status" value="1"/>
</dbReference>
<feature type="transmembrane region" description="Helical" evidence="1">
    <location>
        <begin position="47"/>
        <end position="70"/>
    </location>
</feature>
<gene>
    <name evidence="5" type="ORF">ACFQIC_20265</name>
</gene>
<dbReference type="PROSITE" id="PS50883">
    <property type="entry name" value="EAL"/>
    <property type="match status" value="1"/>
</dbReference>
<feature type="domain" description="MHYT" evidence="4">
    <location>
        <begin position="11"/>
        <end position="201"/>
    </location>
</feature>
<keyword evidence="1" id="KW-0812">Transmembrane</keyword>
<evidence type="ECO:0000259" key="2">
    <source>
        <dbReference type="PROSITE" id="PS50883"/>
    </source>
</evidence>
<dbReference type="InterPro" id="IPR043128">
    <property type="entry name" value="Rev_trsase/Diguanyl_cyclase"/>
</dbReference>
<accession>A0ABW2ERV3</accession>
<feature type="transmembrane region" description="Helical" evidence="1">
    <location>
        <begin position="175"/>
        <end position="193"/>
    </location>
</feature>
<dbReference type="InterPro" id="IPR005330">
    <property type="entry name" value="MHYT_dom"/>
</dbReference>
<dbReference type="SUPFAM" id="SSF141868">
    <property type="entry name" value="EAL domain-like"/>
    <property type="match status" value="1"/>
</dbReference>
<dbReference type="SMART" id="SM00052">
    <property type="entry name" value="EAL"/>
    <property type="match status" value="1"/>
</dbReference>
<dbReference type="CDD" id="cd01949">
    <property type="entry name" value="GGDEF"/>
    <property type="match status" value="1"/>
</dbReference>
<dbReference type="Pfam" id="PF00563">
    <property type="entry name" value="EAL"/>
    <property type="match status" value="1"/>
</dbReference>
<proteinExistence type="predicted"/>
<feature type="transmembrane region" description="Helical" evidence="1">
    <location>
        <begin position="12"/>
        <end position="31"/>
    </location>
</feature>
<keyword evidence="6" id="KW-1185">Reference proteome</keyword>
<dbReference type="PROSITE" id="PS50887">
    <property type="entry name" value="GGDEF"/>
    <property type="match status" value="1"/>
</dbReference>
<sequence length="689" mass="79197">MEQWIVIQEFYNVKLVIASVLIAILGSYLALELNQKISSLGYLNKKTLLLASFILGVSVWSMHFIGMSAFSLPIHLSYNWRLMLLSMVPILATTLIVFYTLYLTTYKWWKILLSGLLLGIGISSMHYIGMKAINFEGFIQYNWTTFFLSIFVATLISFLAFWIFHSFRYIKNRGLLLSVATLLGLSVSSMHYLGMEATEFCLPVGMSSEIEDGPVSSYHMYGFIFTGIIFIILVFILAYLHLGRRALKRLAYQDLLTGLYNRHWVNKYFESRMNSSFDKNKQPILILSDVDNYKWINETFGYETGDELLQLFAHRLRECAEEKDLVIRYDGNQFLMIKDMDLDYSEEAEAKKMIDILSDSFTINDESIKVTSTLGVALPNKKDSTKKMIRSVEQALKFGKDQVRTTYTIFDEELHSEKREIEMVEALKQAVEHMDGFYLTYQPKIHLKYRSVRSAEVLLRWNDKSLGQVSPGEFIPIAEKNGLIQPITMWVIETAILQLKEWKSNHMGINALSINLSAVHFQLEESNEKINHLFQKYHIDPNDGSIEFEITESAVMKNIDRGVEMVKELKGQGFTIALDDFGTGLSSLMYLKKLPVDTLKLDKSFMDGVPTIKKDNILLEMLVNMSEGLGMTLIAEGIETETQHNFLKKFGSVYVQGYYYGKPMTSSEFQRYLQDIITNNDQLSEQNYG</sequence>
<keyword evidence="1" id="KW-1133">Transmembrane helix</keyword>
<dbReference type="CDD" id="cd01948">
    <property type="entry name" value="EAL"/>
    <property type="match status" value="1"/>
</dbReference>
<dbReference type="Gene3D" id="3.30.70.270">
    <property type="match status" value="1"/>
</dbReference>
<comment type="caution">
    <text evidence="5">The sequence shown here is derived from an EMBL/GenBank/DDBJ whole genome shotgun (WGS) entry which is preliminary data.</text>
</comment>
<name>A0ABW2ERV3_9BACI</name>
<feature type="domain" description="GGDEF" evidence="3">
    <location>
        <begin position="281"/>
        <end position="412"/>
    </location>
</feature>
<organism evidence="5 6">
    <name type="scientific">Halobacillus seohaensis</name>
    <dbReference type="NCBI Taxonomy" id="447421"/>
    <lineage>
        <taxon>Bacteria</taxon>
        <taxon>Bacillati</taxon>
        <taxon>Bacillota</taxon>
        <taxon>Bacilli</taxon>
        <taxon>Bacillales</taxon>
        <taxon>Bacillaceae</taxon>
        <taxon>Halobacillus</taxon>
    </lineage>
</organism>
<feature type="domain" description="EAL" evidence="2">
    <location>
        <begin position="420"/>
        <end position="677"/>
    </location>
</feature>
<evidence type="ECO:0000313" key="5">
    <source>
        <dbReference type="EMBL" id="MFC7064131.1"/>
    </source>
</evidence>
<dbReference type="InterPro" id="IPR000160">
    <property type="entry name" value="GGDEF_dom"/>
</dbReference>
<dbReference type="Gene3D" id="3.20.20.450">
    <property type="entry name" value="EAL domain"/>
    <property type="match status" value="1"/>
</dbReference>
<evidence type="ECO:0000313" key="6">
    <source>
        <dbReference type="Proteomes" id="UP001596410"/>
    </source>
</evidence>
<dbReference type="InterPro" id="IPR035919">
    <property type="entry name" value="EAL_sf"/>
</dbReference>
<dbReference type="SUPFAM" id="SSF55073">
    <property type="entry name" value="Nucleotide cyclase"/>
    <property type="match status" value="1"/>
</dbReference>
<dbReference type="InterPro" id="IPR050706">
    <property type="entry name" value="Cyclic-di-GMP_PDE-like"/>
</dbReference>
<dbReference type="InterPro" id="IPR001633">
    <property type="entry name" value="EAL_dom"/>
</dbReference>
<dbReference type="PANTHER" id="PTHR33121:SF70">
    <property type="entry name" value="SIGNALING PROTEIN YKOW"/>
    <property type="match status" value="1"/>
</dbReference>
<dbReference type="NCBIfam" id="TIGR00254">
    <property type="entry name" value="GGDEF"/>
    <property type="match status" value="1"/>
</dbReference>
<dbReference type="EMBL" id="JBHSZV010000064">
    <property type="protein sequence ID" value="MFC7064131.1"/>
    <property type="molecule type" value="Genomic_DNA"/>
</dbReference>
<keyword evidence="1" id="KW-0472">Membrane</keyword>
<evidence type="ECO:0000259" key="3">
    <source>
        <dbReference type="PROSITE" id="PS50887"/>
    </source>
</evidence>
<dbReference type="PROSITE" id="PS50924">
    <property type="entry name" value="MHYT"/>
    <property type="match status" value="1"/>
</dbReference>
<evidence type="ECO:0000256" key="1">
    <source>
        <dbReference type="PROSITE-ProRule" id="PRU00244"/>
    </source>
</evidence>
<dbReference type="Pfam" id="PF03707">
    <property type="entry name" value="MHYT"/>
    <property type="match status" value="2"/>
</dbReference>
<feature type="transmembrane region" description="Helical" evidence="1">
    <location>
        <begin position="141"/>
        <end position="163"/>
    </location>
</feature>
<evidence type="ECO:0000259" key="4">
    <source>
        <dbReference type="PROSITE" id="PS50924"/>
    </source>
</evidence>
<dbReference type="Pfam" id="PF00990">
    <property type="entry name" value="GGDEF"/>
    <property type="match status" value="1"/>
</dbReference>
<feature type="transmembrane region" description="Helical" evidence="1">
    <location>
        <begin position="111"/>
        <end position="129"/>
    </location>
</feature>
<dbReference type="InterPro" id="IPR029787">
    <property type="entry name" value="Nucleotide_cyclase"/>
</dbReference>
<feature type="transmembrane region" description="Helical" evidence="1">
    <location>
        <begin position="82"/>
        <end position="104"/>
    </location>
</feature>